<feature type="domain" description="Tyrosine specific protein phosphatases" evidence="8">
    <location>
        <begin position="655"/>
        <end position="724"/>
    </location>
</feature>
<reference evidence="9 10" key="1">
    <citation type="submission" date="2024-04" db="EMBL/GenBank/DDBJ databases">
        <authorList>
            <consortium name="Genoscope - CEA"/>
            <person name="William W."/>
        </authorList>
    </citation>
    <scope>NUCLEOTIDE SEQUENCE [LARGE SCALE GENOMIC DNA]</scope>
</reference>
<feature type="transmembrane region" description="Helical" evidence="6">
    <location>
        <begin position="341"/>
        <end position="365"/>
    </location>
</feature>
<proteinExistence type="inferred from homology"/>
<name>A0AAV2HT90_LYMST</name>
<evidence type="ECO:0000313" key="10">
    <source>
        <dbReference type="Proteomes" id="UP001497497"/>
    </source>
</evidence>
<keyword evidence="10" id="KW-1185">Reference proteome</keyword>
<dbReference type="InterPro" id="IPR000387">
    <property type="entry name" value="Tyr_Pase_dom"/>
</dbReference>
<evidence type="ECO:0000256" key="3">
    <source>
        <dbReference type="ARBA" id="ARBA00022801"/>
    </source>
</evidence>
<evidence type="ECO:0000259" key="8">
    <source>
        <dbReference type="PROSITE" id="PS50056"/>
    </source>
</evidence>
<keyword evidence="4" id="KW-0904">Protein phosphatase</keyword>
<dbReference type="InterPro" id="IPR003595">
    <property type="entry name" value="Tyr_Pase_cat"/>
</dbReference>
<dbReference type="GO" id="GO:0008045">
    <property type="term" value="P:motor neuron axon guidance"/>
    <property type="evidence" value="ECO:0007669"/>
    <property type="project" value="TreeGrafter"/>
</dbReference>
<keyword evidence="6" id="KW-0472">Membrane</keyword>
<organism evidence="9 10">
    <name type="scientific">Lymnaea stagnalis</name>
    <name type="common">Great pond snail</name>
    <name type="synonym">Helix stagnalis</name>
    <dbReference type="NCBI Taxonomy" id="6523"/>
    <lineage>
        <taxon>Eukaryota</taxon>
        <taxon>Metazoa</taxon>
        <taxon>Spiralia</taxon>
        <taxon>Lophotrochozoa</taxon>
        <taxon>Mollusca</taxon>
        <taxon>Gastropoda</taxon>
        <taxon>Heterobranchia</taxon>
        <taxon>Euthyneura</taxon>
        <taxon>Panpulmonata</taxon>
        <taxon>Hygrophila</taxon>
        <taxon>Lymnaeoidea</taxon>
        <taxon>Lymnaeidae</taxon>
        <taxon>Lymnaea</taxon>
    </lineage>
</organism>
<dbReference type="InterPro" id="IPR000242">
    <property type="entry name" value="PTP_cat"/>
</dbReference>
<feature type="domain" description="Tyrosine-protein phosphatase" evidence="7">
    <location>
        <begin position="764"/>
        <end position="1028"/>
    </location>
</feature>
<dbReference type="CDD" id="cd00047">
    <property type="entry name" value="PTPc"/>
    <property type="match status" value="1"/>
</dbReference>
<dbReference type="EMBL" id="CAXITT010000222">
    <property type="protein sequence ID" value="CAL1536131.1"/>
    <property type="molecule type" value="Genomic_DNA"/>
</dbReference>
<dbReference type="InterPro" id="IPR016130">
    <property type="entry name" value="Tyr_Pase_AS"/>
</dbReference>
<gene>
    <name evidence="9" type="ORF">GSLYS_00010044001</name>
</gene>
<dbReference type="SUPFAM" id="SSF52799">
    <property type="entry name" value="(Phosphotyrosine protein) phosphatases II"/>
    <property type="match status" value="2"/>
</dbReference>
<comment type="caution">
    <text evidence="9">The sequence shown here is derived from an EMBL/GenBank/DDBJ whole genome shotgun (WGS) entry which is preliminary data.</text>
</comment>
<dbReference type="Pfam" id="PF00102">
    <property type="entry name" value="Y_phosphatase"/>
    <property type="match status" value="2"/>
</dbReference>
<keyword evidence="6" id="KW-0812">Transmembrane</keyword>
<dbReference type="InterPro" id="IPR050348">
    <property type="entry name" value="Protein-Tyr_Phosphatase"/>
</dbReference>
<keyword evidence="6" id="KW-1133">Transmembrane helix</keyword>
<dbReference type="SMART" id="SM00181">
    <property type="entry name" value="EGF"/>
    <property type="match status" value="5"/>
</dbReference>
<evidence type="ECO:0000259" key="7">
    <source>
        <dbReference type="PROSITE" id="PS50055"/>
    </source>
</evidence>
<dbReference type="PANTHER" id="PTHR19134:SF562">
    <property type="entry name" value="PROTEIN-TYROSINE-PHOSPHATASE"/>
    <property type="match status" value="1"/>
</dbReference>
<dbReference type="PANTHER" id="PTHR19134">
    <property type="entry name" value="RECEPTOR-TYPE TYROSINE-PROTEIN PHOSPHATASE"/>
    <property type="match status" value="1"/>
</dbReference>
<feature type="domain" description="Tyrosine-protein phosphatase" evidence="7">
    <location>
        <begin position="481"/>
        <end position="733"/>
    </location>
</feature>
<dbReference type="SMART" id="SM00404">
    <property type="entry name" value="PTPc_motif"/>
    <property type="match status" value="2"/>
</dbReference>
<feature type="domain" description="Tyrosine specific protein phosphatases" evidence="8">
    <location>
        <begin position="948"/>
        <end position="1019"/>
    </location>
</feature>
<dbReference type="PRINTS" id="PR00700">
    <property type="entry name" value="PRTYPHPHTASE"/>
</dbReference>
<dbReference type="PROSITE" id="PS00383">
    <property type="entry name" value="TYR_PHOSPHATASE_1"/>
    <property type="match status" value="1"/>
</dbReference>
<evidence type="ECO:0000256" key="4">
    <source>
        <dbReference type="ARBA" id="ARBA00022912"/>
    </source>
</evidence>
<dbReference type="EC" id="3.1.3.48" evidence="2"/>
<comment type="similarity">
    <text evidence="1">Belongs to the protein-tyrosine phosphatase family.</text>
</comment>
<evidence type="ECO:0000256" key="6">
    <source>
        <dbReference type="SAM" id="Phobius"/>
    </source>
</evidence>
<dbReference type="Proteomes" id="UP001497497">
    <property type="component" value="Unassembled WGS sequence"/>
</dbReference>
<dbReference type="FunFam" id="3.90.190.10:FF:000102">
    <property type="entry name" value="Receptor-type tyrosine-protein phosphatase"/>
    <property type="match status" value="1"/>
</dbReference>
<accession>A0AAV2HT90</accession>
<comment type="catalytic activity">
    <reaction evidence="5">
        <text>O-phospho-L-tyrosyl-[protein] + H2O = L-tyrosyl-[protein] + phosphate</text>
        <dbReference type="Rhea" id="RHEA:10684"/>
        <dbReference type="Rhea" id="RHEA-COMP:10136"/>
        <dbReference type="Rhea" id="RHEA-COMP:20101"/>
        <dbReference type="ChEBI" id="CHEBI:15377"/>
        <dbReference type="ChEBI" id="CHEBI:43474"/>
        <dbReference type="ChEBI" id="CHEBI:46858"/>
        <dbReference type="ChEBI" id="CHEBI:61978"/>
        <dbReference type="EC" id="3.1.3.48"/>
    </reaction>
</comment>
<protein>
    <recommendedName>
        <fullName evidence="2">protein-tyrosine-phosphatase</fullName>
        <ecNumber evidence="2">3.1.3.48</ecNumber>
    </recommendedName>
</protein>
<dbReference type="Gene3D" id="3.90.190.10">
    <property type="entry name" value="Protein tyrosine phosphatase superfamily"/>
    <property type="match status" value="2"/>
</dbReference>
<dbReference type="Gene3D" id="2.170.300.10">
    <property type="entry name" value="Tie2 ligand-binding domain superfamily"/>
    <property type="match status" value="2"/>
</dbReference>
<dbReference type="PROSITE" id="PS50055">
    <property type="entry name" value="TYR_PHOSPHATASE_PTP"/>
    <property type="match status" value="2"/>
</dbReference>
<dbReference type="SMART" id="SM00194">
    <property type="entry name" value="PTPc"/>
    <property type="match status" value="2"/>
</dbReference>
<evidence type="ECO:0000313" key="9">
    <source>
        <dbReference type="EMBL" id="CAL1536131.1"/>
    </source>
</evidence>
<keyword evidence="3" id="KW-0378">Hydrolase</keyword>
<dbReference type="AlphaFoldDB" id="A0AAV2HT90"/>
<evidence type="ECO:0000256" key="2">
    <source>
        <dbReference type="ARBA" id="ARBA00013064"/>
    </source>
</evidence>
<evidence type="ECO:0000256" key="5">
    <source>
        <dbReference type="ARBA" id="ARBA00051722"/>
    </source>
</evidence>
<dbReference type="GO" id="GO:0004725">
    <property type="term" value="F:protein tyrosine phosphatase activity"/>
    <property type="evidence" value="ECO:0007669"/>
    <property type="project" value="UniProtKB-EC"/>
</dbReference>
<sequence length="1070" mass="119657">MEVFDNSKAKVYNFSNQPPTKADFYTIQPDSEWVISSVEISVTRPNRSKTVLNLCEVEIFGDSHCSKDQQTDLYKYGRDCDHLCECAKPGEKCFVSTGNCPSGCKAGFYGEGCNITCKPTFYGVDCLDRCNDSCKDQLCDSVNGHCIHCAAPGKRPPLCVEDCNQGFYGDDCAMNCSKNCVDSNCNVTNGTCFDCKPGFYGTYCNTSCPSKCENSVCDRYSGHCKKCSPGFYNINCNTTCPNNCHEIGCDFLSGNCTSCKDGFQGFRCEEECTGNTYGENCELTCNKNCNSTLLTTRTCNNTVGYCLYGCREGFDGDRCNNNIKSGSRSATDSPGNDNSTLIGAVVGAIFGIIVVTLIIIGIIMWRRRGLVKKSQRRHETTDHIDISSNGNSDQDDISHGNIVTNNTTQLDNDGNGIKVKVKPAVPKKPTLTINEEKSEKSVKGSGTGYYNTVTLPRGPSTTVVTLANLRSYLLTHGKEYLYKEFQNLPTNSEATMSVGLSEENKNKNRYKNICAYDHSRVHLVVNTSKKHGDYINASYLQGFNDVEKFIASQGPTKLILDDFVRMLWEQKVDKVVMLTNLYEHGKSKCDPYWPDEDEVVFGEITVKLAATQVFADYIIRRLQLSKDGHSMHPVTQFHFTSWPDKGVPENPWALVDFEQRVAASPTKRPIVVHCSAGVGRTGTFIALRNVMREAEVTQKMDFFNTVAKLRRDRYLMVQTQEQYVFLHEAAKVAMVCLNTTITSDNIVERFQQLEKKNISGKSKLEQEFEIVCDVCVDDGETIDEEGSAGVMYQNSRTVSNKLKNRFGNILPKDCYRPLLMRESSDMEDYINAVLTPSFTKRNQDVITQLPLPTTVLDFWRLITQLKISLVVAFEEQLMTTDSTIGYYLPTDENQPASCPPFQIKMCSCVQGSEWEERKLIISGPKGAEEHSLVHLRYTQTGTDPMKLLTFIKHARTYNPKHNERTLYMCRNGATYSGLACVLTLLLDRMDNDLRLTVPLVVGAIKAIRSQVIPAVNQYKILYQILKLYNETNSIYSNFNDTKSSVAPETSGQDNMGFVGNEGTEYANAKL</sequence>
<dbReference type="InterPro" id="IPR000742">
    <property type="entry name" value="EGF"/>
</dbReference>
<dbReference type="InterPro" id="IPR029021">
    <property type="entry name" value="Prot-tyrosine_phosphatase-like"/>
</dbReference>
<evidence type="ECO:0000256" key="1">
    <source>
        <dbReference type="ARBA" id="ARBA00009580"/>
    </source>
</evidence>
<dbReference type="PROSITE" id="PS50056">
    <property type="entry name" value="TYR_PHOSPHATASE_2"/>
    <property type="match status" value="2"/>
</dbReference>